<reference evidence="2 3" key="1">
    <citation type="submission" date="2018-07" db="EMBL/GenBank/DDBJ databases">
        <title>Venubactetium sediminum gen. nov., sp. nov., isolated from a marine solar saltern.</title>
        <authorList>
            <person name="Wang S."/>
        </authorList>
    </citation>
    <scope>NUCLEOTIDE SEQUENCE [LARGE SCALE GENOMIC DNA]</scope>
    <source>
        <strain evidence="2 3">WD2A32</strain>
    </source>
</reference>
<evidence type="ECO:0000313" key="3">
    <source>
        <dbReference type="Proteomes" id="UP000253941"/>
    </source>
</evidence>
<dbReference type="RefSeq" id="WP_114583322.1">
    <property type="nucleotide sequence ID" value="NZ_QPMH01000020.1"/>
</dbReference>
<dbReference type="EMBL" id="QPMH01000020">
    <property type="protein sequence ID" value="RDD60794.1"/>
    <property type="molecule type" value="Genomic_DNA"/>
</dbReference>
<organism evidence="2 3">
    <name type="scientific">Ferruginivarius sediminum</name>
    <dbReference type="NCBI Taxonomy" id="2661937"/>
    <lineage>
        <taxon>Bacteria</taxon>
        <taxon>Pseudomonadati</taxon>
        <taxon>Pseudomonadota</taxon>
        <taxon>Alphaproteobacteria</taxon>
        <taxon>Rhodospirillales</taxon>
        <taxon>Rhodospirillaceae</taxon>
        <taxon>Ferruginivarius</taxon>
    </lineage>
</organism>
<dbReference type="PANTHER" id="PTHR46018">
    <property type="entry name" value="ZINC PHOSPHODIESTERASE ELAC PROTEIN 1"/>
    <property type="match status" value="1"/>
</dbReference>
<keyword evidence="3" id="KW-1185">Reference proteome</keyword>
<keyword evidence="2" id="KW-0378">Hydrolase</keyword>
<comment type="caution">
    <text evidence="2">The sequence shown here is derived from an EMBL/GenBank/DDBJ whole genome shotgun (WGS) entry which is preliminary data.</text>
</comment>
<name>A0A369T8K0_9PROT</name>
<dbReference type="AlphaFoldDB" id="A0A369T8K0"/>
<dbReference type="SUPFAM" id="SSF56281">
    <property type="entry name" value="Metallo-hydrolase/oxidoreductase"/>
    <property type="match status" value="1"/>
</dbReference>
<sequence length="344" mass="38888">MKPLLHARSLNGMDGDPVVHVRFMFERRGLLFDLGDISTLSMRDILGLQDIFVSHMHMDHFADFDRLLRAVLGRDMTLRVVGPEGFIDRLGHRLASYSWNLVERFTTDVCFQATEVISSTQGRRARFRLSRRFAREDVGAVALSDGIVLDEPMIWVRAAVLDHGIPCLGFALEERGHINVWRNRVEDMGLVVGPWLRDLKRAVLEGQPDNTPIAVAWREKTQEAPVELPLGTLKERVLSTTEGQKVAYVVDTAYTGRNKHRIVDLARDADILFIETAFSHNDRAAAADRKHLTAVQAGHMARLAGVQRVEALHISPRYADEPERLERELADAFEGRRDAEDPTD</sequence>
<dbReference type="Gene3D" id="3.60.15.10">
    <property type="entry name" value="Ribonuclease Z/Hydroxyacylglutathione hydrolase-like"/>
    <property type="match status" value="1"/>
</dbReference>
<protein>
    <submittedName>
        <fullName evidence="2">Ribonuclease Z</fullName>
        <ecNumber evidence="2">3.1.26.11</ecNumber>
    </submittedName>
</protein>
<proteinExistence type="predicted"/>
<dbReference type="EC" id="3.1.26.11" evidence="2"/>
<evidence type="ECO:0000256" key="1">
    <source>
        <dbReference type="SAM" id="MobiDB-lite"/>
    </source>
</evidence>
<evidence type="ECO:0000313" key="2">
    <source>
        <dbReference type="EMBL" id="RDD60794.1"/>
    </source>
</evidence>
<accession>A0A369T8K0</accession>
<dbReference type="InterPro" id="IPR036866">
    <property type="entry name" value="RibonucZ/Hydroxyglut_hydro"/>
</dbReference>
<dbReference type="Proteomes" id="UP000253941">
    <property type="component" value="Unassembled WGS sequence"/>
</dbReference>
<dbReference type="GO" id="GO:0042781">
    <property type="term" value="F:3'-tRNA processing endoribonuclease activity"/>
    <property type="evidence" value="ECO:0007669"/>
    <property type="project" value="UniProtKB-EC"/>
</dbReference>
<dbReference type="NCBIfam" id="NF002558">
    <property type="entry name" value="PRK02126.1"/>
    <property type="match status" value="1"/>
</dbReference>
<feature type="region of interest" description="Disordered" evidence="1">
    <location>
        <begin position="323"/>
        <end position="344"/>
    </location>
</feature>
<dbReference type="PANTHER" id="PTHR46018:SF7">
    <property type="entry name" value="RIBONUCLEASE Z"/>
    <property type="match status" value="1"/>
</dbReference>
<gene>
    <name evidence="2" type="ORF">DRB17_16495</name>
</gene>